<protein>
    <submittedName>
        <fullName evidence="1">Unannotated protein</fullName>
    </submittedName>
</protein>
<reference evidence="1" key="1">
    <citation type="submission" date="2020-05" db="EMBL/GenBank/DDBJ databases">
        <authorList>
            <person name="Chiriac C."/>
            <person name="Salcher M."/>
            <person name="Ghai R."/>
            <person name="Kavagutti S V."/>
        </authorList>
    </citation>
    <scope>NUCLEOTIDE SEQUENCE</scope>
</reference>
<accession>A0A6J6S901</accession>
<dbReference type="EMBL" id="CAEZYT010000010">
    <property type="protein sequence ID" value="CAB4730939.1"/>
    <property type="molecule type" value="Genomic_DNA"/>
</dbReference>
<proteinExistence type="predicted"/>
<name>A0A6J6S901_9ZZZZ</name>
<evidence type="ECO:0000313" key="1">
    <source>
        <dbReference type="EMBL" id="CAB4730939.1"/>
    </source>
</evidence>
<dbReference type="AlphaFoldDB" id="A0A6J6S901"/>
<sequence>MVYCIGLNFGSSIAIATLYFIGPLGQLIRFAFSFTTESKPVERIAPNHSESTSPRSIFFGASVVRQSNCLVIARRDQPNARPKSFPVPAGITVKGIARGTTDCMTRCASPSPPTATTPWQPSPWRSRKFCKFACSLCAVVDVIT</sequence>
<organism evidence="1">
    <name type="scientific">freshwater metagenome</name>
    <dbReference type="NCBI Taxonomy" id="449393"/>
    <lineage>
        <taxon>unclassified sequences</taxon>
        <taxon>metagenomes</taxon>
        <taxon>ecological metagenomes</taxon>
    </lineage>
</organism>
<gene>
    <name evidence="1" type="ORF">UFOPK2772_00320</name>
</gene>